<keyword evidence="2" id="KW-1185">Reference proteome</keyword>
<organism evidence="1 2">
    <name type="scientific">Solanum commersonii</name>
    <name type="common">Commerson's wild potato</name>
    <name type="synonym">Commerson's nightshade</name>
    <dbReference type="NCBI Taxonomy" id="4109"/>
    <lineage>
        <taxon>Eukaryota</taxon>
        <taxon>Viridiplantae</taxon>
        <taxon>Streptophyta</taxon>
        <taxon>Embryophyta</taxon>
        <taxon>Tracheophyta</taxon>
        <taxon>Spermatophyta</taxon>
        <taxon>Magnoliopsida</taxon>
        <taxon>eudicotyledons</taxon>
        <taxon>Gunneridae</taxon>
        <taxon>Pentapetalae</taxon>
        <taxon>asterids</taxon>
        <taxon>lamiids</taxon>
        <taxon>Solanales</taxon>
        <taxon>Solanaceae</taxon>
        <taxon>Solanoideae</taxon>
        <taxon>Solaneae</taxon>
        <taxon>Solanum</taxon>
    </lineage>
</organism>
<dbReference type="AlphaFoldDB" id="A0A9J5XU68"/>
<protein>
    <submittedName>
        <fullName evidence="1">Uncharacterized protein</fullName>
    </submittedName>
</protein>
<proteinExistence type="predicted"/>
<name>A0A9J5XU68_SOLCO</name>
<dbReference type="Proteomes" id="UP000824120">
    <property type="component" value="Chromosome 8"/>
</dbReference>
<accession>A0A9J5XU68</accession>
<reference evidence="1 2" key="1">
    <citation type="submission" date="2020-09" db="EMBL/GenBank/DDBJ databases">
        <title>De no assembly of potato wild relative species, Solanum commersonii.</title>
        <authorList>
            <person name="Cho K."/>
        </authorList>
    </citation>
    <scope>NUCLEOTIDE SEQUENCE [LARGE SCALE GENOMIC DNA]</scope>
    <source>
        <strain evidence="1">LZ3.2</strain>
        <tissue evidence="1">Leaf</tissue>
    </source>
</reference>
<evidence type="ECO:0000313" key="2">
    <source>
        <dbReference type="Proteomes" id="UP000824120"/>
    </source>
</evidence>
<sequence>MGRNGIYCRRSSRTIGGGDLNYDTKGRGEIHQWNGRIEDRYIFKRPDKILINQAFIESFPSSEVHHLITQGSNHGILHIIFTSEEEPTKEYWNQKIGDEVGDFVTTKQQIGEEVVDIFSKQFTEKVFNHDFSMLQNILQVITKDQNKEIIKLPILEEIEEVVFELNEDSDSGTDGFSI</sequence>
<gene>
    <name evidence="1" type="ORF">H5410_041226</name>
</gene>
<dbReference type="EMBL" id="JACXVP010000008">
    <property type="protein sequence ID" value="KAG5590712.1"/>
    <property type="molecule type" value="Genomic_DNA"/>
</dbReference>
<evidence type="ECO:0000313" key="1">
    <source>
        <dbReference type="EMBL" id="KAG5590712.1"/>
    </source>
</evidence>
<comment type="caution">
    <text evidence="1">The sequence shown here is derived from an EMBL/GenBank/DDBJ whole genome shotgun (WGS) entry which is preliminary data.</text>
</comment>